<evidence type="ECO:0000256" key="2">
    <source>
        <dbReference type="ARBA" id="ARBA00022741"/>
    </source>
</evidence>
<comment type="caution">
    <text evidence="6">The sequence shown here is derived from an EMBL/GenBank/DDBJ whole genome shotgun (WGS) entry which is preliminary data.</text>
</comment>
<dbReference type="PANTHER" id="PTHR12358">
    <property type="entry name" value="SPHINGOSINE KINASE"/>
    <property type="match status" value="1"/>
</dbReference>
<dbReference type="Pfam" id="PF19279">
    <property type="entry name" value="YegS_C"/>
    <property type="match status" value="1"/>
</dbReference>
<accession>A0A934X0Z9</accession>
<keyword evidence="4" id="KW-0067">ATP-binding</keyword>
<reference evidence="6" key="1">
    <citation type="submission" date="2021-01" db="EMBL/GenBank/DDBJ databases">
        <title>Marivirga aurantiaca sp. nov., isolated from intertidal surface sediments.</title>
        <authorList>
            <person name="Zhang M."/>
        </authorList>
    </citation>
    <scope>NUCLEOTIDE SEQUENCE</scope>
    <source>
        <strain evidence="6">S37H4</strain>
    </source>
</reference>
<evidence type="ECO:0000313" key="6">
    <source>
        <dbReference type="EMBL" id="MBK6266689.1"/>
    </source>
</evidence>
<dbReference type="GO" id="GO:0016301">
    <property type="term" value="F:kinase activity"/>
    <property type="evidence" value="ECO:0007669"/>
    <property type="project" value="UniProtKB-KW"/>
</dbReference>
<organism evidence="6 7">
    <name type="scientific">Marivirga aurantiaca</name>
    <dbReference type="NCBI Taxonomy" id="2802615"/>
    <lineage>
        <taxon>Bacteria</taxon>
        <taxon>Pseudomonadati</taxon>
        <taxon>Bacteroidota</taxon>
        <taxon>Cytophagia</taxon>
        <taxon>Cytophagales</taxon>
        <taxon>Marivirgaceae</taxon>
        <taxon>Marivirga</taxon>
    </lineage>
</organism>
<protein>
    <submittedName>
        <fullName evidence="6">Diacylglycerol kinase family lipid kinase</fullName>
    </submittedName>
</protein>
<gene>
    <name evidence="6" type="ORF">JKA74_16710</name>
</gene>
<feature type="domain" description="DAGKc" evidence="5">
    <location>
        <begin position="1"/>
        <end position="131"/>
    </location>
</feature>
<dbReference type="SUPFAM" id="SSF111331">
    <property type="entry name" value="NAD kinase/diacylglycerol kinase-like"/>
    <property type="match status" value="1"/>
</dbReference>
<sequence>MSPIDYLFIVNPKSGNTDKSALESNIDSACNAHNRKYTILYTTGVNDPEKIKEKISISNPKTVVACGGDGTINLLAKLLLDTEVSLGIIPLGSANGLANELDIPENIEDSLLILMENTPQPMDVVVINDEHISLHLSDVGFNANMIQDFENNGERGKLAYAKSFFNSLSEKEATDFTVELNDQSFEVTAEMIVFANASSYGTGAIINPDSSMNDGFFEVIVFKPIPMGDLVSLTFSSFFGDINNSDFVEIYKTNSAKIRCHTKELLQIDGELMGEVSEIKVEIKKAAIHILAPSNFQ</sequence>
<dbReference type="PROSITE" id="PS50146">
    <property type="entry name" value="DAGK"/>
    <property type="match status" value="1"/>
</dbReference>
<dbReference type="EMBL" id="JAEQBW010000010">
    <property type="protein sequence ID" value="MBK6266689.1"/>
    <property type="molecule type" value="Genomic_DNA"/>
</dbReference>
<dbReference type="InterPro" id="IPR016064">
    <property type="entry name" value="NAD/diacylglycerol_kinase_sf"/>
</dbReference>
<proteinExistence type="predicted"/>
<dbReference type="InterPro" id="IPR017438">
    <property type="entry name" value="ATP-NAD_kinase_N"/>
</dbReference>
<dbReference type="GO" id="GO:0005886">
    <property type="term" value="C:plasma membrane"/>
    <property type="evidence" value="ECO:0007669"/>
    <property type="project" value="TreeGrafter"/>
</dbReference>
<name>A0A934X0Z9_9BACT</name>
<dbReference type="Gene3D" id="3.40.50.10330">
    <property type="entry name" value="Probable inorganic polyphosphate/atp-NAD kinase, domain 1"/>
    <property type="match status" value="1"/>
</dbReference>
<evidence type="ECO:0000259" key="5">
    <source>
        <dbReference type="PROSITE" id="PS50146"/>
    </source>
</evidence>
<keyword evidence="3 6" id="KW-0418">Kinase</keyword>
<evidence type="ECO:0000256" key="1">
    <source>
        <dbReference type="ARBA" id="ARBA00022679"/>
    </source>
</evidence>
<dbReference type="GO" id="GO:0005524">
    <property type="term" value="F:ATP binding"/>
    <property type="evidence" value="ECO:0007669"/>
    <property type="project" value="UniProtKB-KW"/>
</dbReference>
<dbReference type="PANTHER" id="PTHR12358:SF106">
    <property type="entry name" value="LIPID KINASE YEGS"/>
    <property type="match status" value="1"/>
</dbReference>
<evidence type="ECO:0000256" key="4">
    <source>
        <dbReference type="ARBA" id="ARBA00022840"/>
    </source>
</evidence>
<dbReference type="InterPro" id="IPR050187">
    <property type="entry name" value="Lipid_Phosphate_FormReg"/>
</dbReference>
<keyword evidence="1" id="KW-0808">Transferase</keyword>
<evidence type="ECO:0000313" key="7">
    <source>
        <dbReference type="Proteomes" id="UP000611723"/>
    </source>
</evidence>
<dbReference type="Proteomes" id="UP000611723">
    <property type="component" value="Unassembled WGS sequence"/>
</dbReference>
<keyword evidence="2" id="KW-0547">Nucleotide-binding</keyword>
<keyword evidence="7" id="KW-1185">Reference proteome</keyword>
<dbReference type="AlphaFoldDB" id="A0A934X0Z9"/>
<dbReference type="Pfam" id="PF00781">
    <property type="entry name" value="DAGK_cat"/>
    <property type="match status" value="1"/>
</dbReference>
<dbReference type="SMART" id="SM00046">
    <property type="entry name" value="DAGKc"/>
    <property type="match status" value="1"/>
</dbReference>
<dbReference type="InterPro" id="IPR045540">
    <property type="entry name" value="YegS/DAGK_C"/>
</dbReference>
<dbReference type="RefSeq" id="WP_201432376.1">
    <property type="nucleotide sequence ID" value="NZ_JAEQBW010000010.1"/>
</dbReference>
<dbReference type="Gene3D" id="2.60.200.40">
    <property type="match status" value="1"/>
</dbReference>
<dbReference type="InterPro" id="IPR001206">
    <property type="entry name" value="Diacylglycerol_kinase_cat_dom"/>
</dbReference>
<evidence type="ECO:0000256" key="3">
    <source>
        <dbReference type="ARBA" id="ARBA00022777"/>
    </source>
</evidence>